<accession>A0ABT4Y9U8</accession>
<dbReference type="SUPFAM" id="SSF55811">
    <property type="entry name" value="Nudix"/>
    <property type="match status" value="1"/>
</dbReference>
<dbReference type="PANTHER" id="PTHR43222">
    <property type="entry name" value="NUDIX HYDROLASE 23"/>
    <property type="match status" value="1"/>
</dbReference>
<comment type="cofactor">
    <cofactor evidence="1">
        <name>Mg(2+)</name>
        <dbReference type="ChEBI" id="CHEBI:18420"/>
    </cofactor>
</comment>
<organism evidence="6 7">
    <name type="scientific">Metapseudomonas resinovorans</name>
    <name type="common">Pseudomonas resinovorans</name>
    <dbReference type="NCBI Taxonomy" id="53412"/>
    <lineage>
        <taxon>Bacteria</taxon>
        <taxon>Pseudomonadati</taxon>
        <taxon>Pseudomonadota</taxon>
        <taxon>Gammaproteobacteria</taxon>
        <taxon>Pseudomonadales</taxon>
        <taxon>Pseudomonadaceae</taxon>
        <taxon>Metapseudomonas</taxon>
    </lineage>
</organism>
<keyword evidence="7" id="KW-1185">Reference proteome</keyword>
<dbReference type="Pfam" id="PF00293">
    <property type="entry name" value="NUDIX"/>
    <property type="match status" value="1"/>
</dbReference>
<reference evidence="6 7" key="1">
    <citation type="submission" date="2022-07" db="EMBL/GenBank/DDBJ databases">
        <title>Genome Analysis of Selected Gammaproteobacteria from Nigerian Food snails.</title>
        <authorList>
            <person name="Okafor A.C."/>
        </authorList>
    </citation>
    <scope>NUCLEOTIDE SEQUENCE [LARGE SCALE GENOMIC DNA]</scope>
    <source>
        <strain evidence="6 7">Awg 2</strain>
    </source>
</reference>
<gene>
    <name evidence="6" type="ORF">NNO07_20235</name>
</gene>
<comment type="similarity">
    <text evidence="4">Belongs to the Nudix hydrolase family.</text>
</comment>
<dbReference type="InterPro" id="IPR020084">
    <property type="entry name" value="NUDIX_hydrolase_CS"/>
</dbReference>
<protein>
    <submittedName>
        <fullName evidence="6">NUDIX domain-containing protein</fullName>
    </submittedName>
</protein>
<keyword evidence="2 4" id="KW-0378">Hydrolase</keyword>
<dbReference type="Proteomes" id="UP001211689">
    <property type="component" value="Unassembled WGS sequence"/>
</dbReference>
<evidence type="ECO:0000256" key="4">
    <source>
        <dbReference type="RuleBase" id="RU003476"/>
    </source>
</evidence>
<evidence type="ECO:0000313" key="6">
    <source>
        <dbReference type="EMBL" id="MDA8485402.1"/>
    </source>
</evidence>
<comment type="caution">
    <text evidence="6">The sequence shown here is derived from an EMBL/GenBank/DDBJ whole genome shotgun (WGS) entry which is preliminary data.</text>
</comment>
<evidence type="ECO:0000313" key="7">
    <source>
        <dbReference type="Proteomes" id="UP001211689"/>
    </source>
</evidence>
<dbReference type="PROSITE" id="PS00893">
    <property type="entry name" value="NUDIX_BOX"/>
    <property type="match status" value="1"/>
</dbReference>
<keyword evidence="3" id="KW-0460">Magnesium</keyword>
<name>A0ABT4Y9U8_METRE</name>
<proteinExistence type="inferred from homology"/>
<sequence length="123" mass="14206">MASALKIRATVICLRDNKVLLVRKTQKKWNLPGGRVEFDEAPPQAAQRELLEEIGIQAEQLDFVTQLELFETLHHVFHAQLPASQAPQPLNEIAECRWFPLEFLENRRCHKAVHRLFKEAEVA</sequence>
<dbReference type="PROSITE" id="PS51462">
    <property type="entry name" value="NUDIX"/>
    <property type="match status" value="1"/>
</dbReference>
<evidence type="ECO:0000256" key="1">
    <source>
        <dbReference type="ARBA" id="ARBA00001946"/>
    </source>
</evidence>
<dbReference type="InterPro" id="IPR020476">
    <property type="entry name" value="Nudix_hydrolase"/>
</dbReference>
<dbReference type="PRINTS" id="PR00502">
    <property type="entry name" value="NUDIXFAMILY"/>
</dbReference>
<evidence type="ECO:0000256" key="3">
    <source>
        <dbReference type="ARBA" id="ARBA00022842"/>
    </source>
</evidence>
<evidence type="ECO:0000256" key="2">
    <source>
        <dbReference type="ARBA" id="ARBA00022801"/>
    </source>
</evidence>
<feature type="domain" description="Nudix hydrolase" evidence="5">
    <location>
        <begin position="1"/>
        <end position="122"/>
    </location>
</feature>
<dbReference type="Gene3D" id="3.90.79.10">
    <property type="entry name" value="Nucleoside Triphosphate Pyrophosphohydrolase"/>
    <property type="match status" value="1"/>
</dbReference>
<dbReference type="InterPro" id="IPR000086">
    <property type="entry name" value="NUDIX_hydrolase_dom"/>
</dbReference>
<dbReference type="RefSeq" id="WP_271471748.1">
    <property type="nucleotide sequence ID" value="NZ_JANEWF010000028.1"/>
</dbReference>
<dbReference type="EMBL" id="JANEWF010000028">
    <property type="protein sequence ID" value="MDA8485402.1"/>
    <property type="molecule type" value="Genomic_DNA"/>
</dbReference>
<dbReference type="InterPro" id="IPR015797">
    <property type="entry name" value="NUDIX_hydrolase-like_dom_sf"/>
</dbReference>
<dbReference type="PANTHER" id="PTHR43222:SF2">
    <property type="entry name" value="NUDIX HYDROLASE 23, CHLOROPLASTIC"/>
    <property type="match status" value="1"/>
</dbReference>
<evidence type="ECO:0000259" key="5">
    <source>
        <dbReference type="PROSITE" id="PS51462"/>
    </source>
</evidence>